<reference evidence="3" key="1">
    <citation type="journal article" date="2019" name="Int. J. Syst. Evol. Microbiol.">
        <title>The Global Catalogue of Microorganisms (GCM) 10K type strain sequencing project: providing services to taxonomists for standard genome sequencing and annotation.</title>
        <authorList>
            <consortium name="The Broad Institute Genomics Platform"/>
            <consortium name="The Broad Institute Genome Sequencing Center for Infectious Disease"/>
            <person name="Wu L."/>
            <person name="Ma J."/>
        </authorList>
    </citation>
    <scope>NUCLEOTIDE SEQUENCE [LARGE SCALE GENOMIC DNA]</scope>
    <source>
        <strain evidence="3">JCM 14549</strain>
    </source>
</reference>
<accession>A0ABP5GZA0</accession>
<evidence type="ECO:0000256" key="1">
    <source>
        <dbReference type="SAM" id="MobiDB-lite"/>
    </source>
</evidence>
<feature type="region of interest" description="Disordered" evidence="1">
    <location>
        <begin position="79"/>
        <end position="111"/>
    </location>
</feature>
<proteinExistence type="predicted"/>
<protein>
    <submittedName>
        <fullName evidence="2">Uncharacterized protein</fullName>
    </submittedName>
</protein>
<sequence length="111" mass="11774">MERRRGGGDGAVLVDGAEHLDPAQINHAMIVHIVIGKHAMDANGRPPDTGAMTTSAHRSDETVISRHLTSEGTVVWTRDADGHPRMTLYPHVPGARPVSTAGRRAGGGRGR</sequence>
<evidence type="ECO:0000313" key="3">
    <source>
        <dbReference type="Proteomes" id="UP001403094"/>
    </source>
</evidence>
<gene>
    <name evidence="2" type="ORF">GCM10009757_35840</name>
</gene>
<name>A0ABP5GZA0_9ACTN</name>
<organism evidence="2 3">
    <name type="scientific">Streptomyces cheonanensis</name>
    <dbReference type="NCBI Taxonomy" id="312720"/>
    <lineage>
        <taxon>Bacteria</taxon>
        <taxon>Bacillati</taxon>
        <taxon>Actinomycetota</taxon>
        <taxon>Actinomycetes</taxon>
        <taxon>Kitasatosporales</taxon>
        <taxon>Streptomycetaceae</taxon>
        <taxon>Streptomyces</taxon>
    </lineage>
</organism>
<comment type="caution">
    <text evidence="2">The sequence shown here is derived from an EMBL/GenBank/DDBJ whole genome shotgun (WGS) entry which is preliminary data.</text>
</comment>
<dbReference type="Proteomes" id="UP001403094">
    <property type="component" value="Unassembled WGS sequence"/>
</dbReference>
<dbReference type="EMBL" id="BAAANQ010000007">
    <property type="protein sequence ID" value="GAA2057234.1"/>
    <property type="molecule type" value="Genomic_DNA"/>
</dbReference>
<keyword evidence="3" id="KW-1185">Reference proteome</keyword>
<evidence type="ECO:0000313" key="2">
    <source>
        <dbReference type="EMBL" id="GAA2057234.1"/>
    </source>
</evidence>
<feature type="region of interest" description="Disordered" evidence="1">
    <location>
        <begin position="41"/>
        <end position="60"/>
    </location>
</feature>